<protein>
    <submittedName>
        <fullName evidence="4">Carboxylesterase BioH</fullName>
    </submittedName>
</protein>
<dbReference type="InterPro" id="IPR050266">
    <property type="entry name" value="AB_hydrolase_sf"/>
</dbReference>
<dbReference type="InterPro" id="IPR013595">
    <property type="entry name" value="Pept_S33_TAP-like_C"/>
</dbReference>
<accession>A0A0H3L105</accession>
<keyword evidence="1" id="KW-0472">Membrane</keyword>
<evidence type="ECO:0000313" key="5">
    <source>
        <dbReference type="Proteomes" id="UP000006690"/>
    </source>
</evidence>
<dbReference type="PANTHER" id="PTHR43798:SF33">
    <property type="entry name" value="HYDROLASE, PUTATIVE (AFU_ORTHOLOGUE AFUA_2G14860)-RELATED"/>
    <property type="match status" value="1"/>
</dbReference>
<dbReference type="Pfam" id="PF00561">
    <property type="entry name" value="Abhydrolase_1"/>
    <property type="match status" value="1"/>
</dbReference>
<evidence type="ECO:0000259" key="3">
    <source>
        <dbReference type="Pfam" id="PF08386"/>
    </source>
</evidence>
<gene>
    <name evidence="4" type="primary">bioH</name>
    <name evidence="4" type="ordered locus">PAJ_3022</name>
</gene>
<proteinExistence type="predicted"/>
<dbReference type="EMBL" id="AP012032">
    <property type="protein sequence ID" value="BAK13102.1"/>
    <property type="molecule type" value="Genomic_DNA"/>
</dbReference>
<dbReference type="InterPro" id="IPR000073">
    <property type="entry name" value="AB_hydrolase_1"/>
</dbReference>
<dbReference type="HOGENOM" id="CLU_020336_13_8_6"/>
<organism evidence="4 5">
    <name type="scientific">Pantoea ananatis (strain AJ13355)</name>
    <dbReference type="NCBI Taxonomy" id="932677"/>
    <lineage>
        <taxon>Bacteria</taxon>
        <taxon>Pseudomonadati</taxon>
        <taxon>Pseudomonadota</taxon>
        <taxon>Gammaproteobacteria</taxon>
        <taxon>Enterobacterales</taxon>
        <taxon>Erwiniaceae</taxon>
        <taxon>Pantoea</taxon>
    </lineage>
</organism>
<dbReference type="OrthoDB" id="9780765at2"/>
<evidence type="ECO:0000256" key="1">
    <source>
        <dbReference type="SAM" id="Phobius"/>
    </source>
</evidence>
<dbReference type="SUPFAM" id="SSF53474">
    <property type="entry name" value="alpha/beta-Hydrolases"/>
    <property type="match status" value="1"/>
</dbReference>
<name>A0A0H3L105_PANAA</name>
<dbReference type="eggNOG" id="COG1073">
    <property type="taxonomic scope" value="Bacteria"/>
</dbReference>
<dbReference type="GO" id="GO:0016020">
    <property type="term" value="C:membrane"/>
    <property type="evidence" value="ECO:0007669"/>
    <property type="project" value="TreeGrafter"/>
</dbReference>
<evidence type="ECO:0000313" key="4">
    <source>
        <dbReference type="EMBL" id="BAK13102.1"/>
    </source>
</evidence>
<dbReference type="PANTHER" id="PTHR43798">
    <property type="entry name" value="MONOACYLGLYCEROL LIPASE"/>
    <property type="match status" value="1"/>
</dbReference>
<feature type="domain" description="AB hydrolase-1" evidence="2">
    <location>
        <begin position="85"/>
        <end position="204"/>
    </location>
</feature>
<keyword evidence="1" id="KW-0812">Transmembrane</keyword>
<dbReference type="AlphaFoldDB" id="A0A0H3L105"/>
<evidence type="ECO:0000259" key="2">
    <source>
        <dbReference type="Pfam" id="PF00561"/>
    </source>
</evidence>
<dbReference type="InterPro" id="IPR029058">
    <property type="entry name" value="AB_hydrolase_fold"/>
</dbReference>
<dbReference type="KEGG" id="paj:PAJ_3022"/>
<feature type="transmembrane region" description="Helical" evidence="1">
    <location>
        <begin position="21"/>
        <end position="39"/>
    </location>
</feature>
<dbReference type="Gene3D" id="3.40.50.1820">
    <property type="entry name" value="alpha/beta hydrolase"/>
    <property type="match status" value="1"/>
</dbReference>
<sequence>MDTQEQEQLMRRTIQCRKRQGMALAAGIGLGVAAVMWGTKRWQQMKQTPPVSPRSHHAGLAGYYQQIGDWRMFTRVTPEEPQGLPVVLIHGLVMSGRSMESLALALGRDYHVLVPDLPGFGGSALPASAPVLSVKALADILWQWLQHNGFQRAIWVGSAFGCQVLAALADKYPEAVAGLVLQGPTADRHARSVVRQIWRGWRNSRMEAHRSPDSLARIDWAKAGLPRAFGTLRAMLNDPIEHHLTYLTAPTLLLRGSRDPVCPARWLDELAGLLPHSEKITLRGGTHRLHYVYPWSFCHAIRPFLARIQQESQHE</sequence>
<dbReference type="Proteomes" id="UP000006690">
    <property type="component" value="Chromosome"/>
</dbReference>
<dbReference type="PATRIC" id="fig|553.3.peg.238"/>
<feature type="domain" description="Peptidase S33 tripeptidyl aminopeptidase-like C-terminal" evidence="3">
    <location>
        <begin position="248"/>
        <end position="289"/>
    </location>
</feature>
<keyword evidence="1" id="KW-1133">Transmembrane helix</keyword>
<dbReference type="PRINTS" id="PR00111">
    <property type="entry name" value="ABHYDROLASE"/>
</dbReference>
<reference evidence="5" key="1">
    <citation type="journal article" date="2012" name="Appl. Microbiol. Biotechnol.">
        <title>The complete genome sequence of Pantoea ananatis AJ13355, an organism with great biotechnological potential.</title>
        <authorList>
            <person name="Hara Y."/>
            <person name="Kadotani N."/>
            <person name="Izui H."/>
            <person name="Katashkina J.I."/>
            <person name="Kuvaeva T.M."/>
            <person name="Andreeva I.G."/>
            <person name="Golubeva L.I."/>
            <person name="Malko D.B."/>
            <person name="Makeev V.J."/>
            <person name="Mashko S.V."/>
            <person name="Kozlov Y.I."/>
        </authorList>
    </citation>
    <scope>NUCLEOTIDE SEQUENCE [LARGE SCALE GENOMIC DNA]</scope>
    <source>
        <strain evidence="5">AJ13355</strain>
    </source>
</reference>
<dbReference type="Pfam" id="PF08386">
    <property type="entry name" value="Abhydrolase_4"/>
    <property type="match status" value="1"/>
</dbReference>